<protein>
    <submittedName>
        <fullName evidence="2">Uncharacterized protein</fullName>
    </submittedName>
</protein>
<evidence type="ECO:0000256" key="1">
    <source>
        <dbReference type="SAM" id="MobiDB-lite"/>
    </source>
</evidence>
<evidence type="ECO:0000313" key="2">
    <source>
        <dbReference type="EMBL" id="RPB01465.1"/>
    </source>
</evidence>
<evidence type="ECO:0000313" key="3">
    <source>
        <dbReference type="Proteomes" id="UP000276215"/>
    </source>
</evidence>
<sequence>MTSQIREDDGTVKQLLVCLQTLSLGGDNSYRNIADKPEVAEAIVTILMLWPQEKVKEVLNRAGYRTIPGAILSPVDSTILNEDSQDGLSRDLGSLAGNSYCSATGHDDMQGLTHGEIGEPASNIESNNLQNLRHNLHDSNSVPEESVQHSSLSVSRNRKRQVGCGDQNTLLVPVQKRARLIDTIDVWSFLYQRFREGSFGALAKQTVSIIPNVHPDLSRLGTKDPHLATKLMETFVKPGNIVKMLKLLAIVSEDKGKAYGAPAITDIVIHTVGSGFGPVGVGAAGAQYSSILKTARQAHSYLVACDMPQELGRLRIILSYITLFWTLKYVIEPKIRAENLQLNKKQLEGARNQAFMLELLGENPGSISMNQFKEYLRYGKFYSEVVDTLGMTAIVMLAVLDTGITTLAKHFGPQSYNLPYLAIILLQNVQWMSLCATVGPVIVECLFTDSKSVYGLPTLQVQLFSHPMSVQNAEELHEAFLKLNHHRLLSVPDTEMLASKVMAIEEAEMVCKPMGISFSVFPNNELLLKLDNYTKNIPLLKWLLEHDAEDEFVIVSPATTLASNLRILAREVASLLHPGPIHPALISFFAEAWNQQALPGWHIIPPSYTKKLLNQEYGPDLTPALRLVSGRCRFGIPYDNFLVPLCSSTGIFLLEISVPLRTIEVLCPLDCMETRAETDQGFKILAQNVIFDEWVCSGKVMGLMGGSKMVPSVHNRMLLALHYMHNKATGTQFYGEHLASQDTPNSEEIIVGCLFELYNLELGEMEAVFPSVQSVRLLPRTGRTPVSGTLPWTDARPVVRPNLRPGRTAGPYRCLTCMIYFGYITPSRYM</sequence>
<feature type="compositionally biased region" description="Polar residues" evidence="1">
    <location>
        <begin position="137"/>
        <end position="155"/>
    </location>
</feature>
<gene>
    <name evidence="2" type="ORF">L873DRAFT_1788344</name>
</gene>
<keyword evidence="3" id="KW-1185">Reference proteome</keyword>
<dbReference type="Proteomes" id="UP000276215">
    <property type="component" value="Unassembled WGS sequence"/>
</dbReference>
<feature type="region of interest" description="Disordered" evidence="1">
    <location>
        <begin position="137"/>
        <end position="160"/>
    </location>
</feature>
<proteinExistence type="predicted"/>
<name>A0A3N4K6B5_9PEZI</name>
<dbReference type="EMBL" id="ML120373">
    <property type="protein sequence ID" value="RPB01465.1"/>
    <property type="molecule type" value="Genomic_DNA"/>
</dbReference>
<reference evidence="2 3" key="1">
    <citation type="journal article" date="2018" name="Nat. Ecol. Evol.">
        <title>Pezizomycetes genomes reveal the molecular basis of ectomycorrhizal truffle lifestyle.</title>
        <authorList>
            <person name="Murat C."/>
            <person name="Payen T."/>
            <person name="Noel B."/>
            <person name="Kuo A."/>
            <person name="Morin E."/>
            <person name="Chen J."/>
            <person name="Kohler A."/>
            <person name="Krizsan K."/>
            <person name="Balestrini R."/>
            <person name="Da Silva C."/>
            <person name="Montanini B."/>
            <person name="Hainaut M."/>
            <person name="Levati E."/>
            <person name="Barry K.W."/>
            <person name="Belfiori B."/>
            <person name="Cichocki N."/>
            <person name="Clum A."/>
            <person name="Dockter R.B."/>
            <person name="Fauchery L."/>
            <person name="Guy J."/>
            <person name="Iotti M."/>
            <person name="Le Tacon F."/>
            <person name="Lindquist E.A."/>
            <person name="Lipzen A."/>
            <person name="Malagnac F."/>
            <person name="Mello A."/>
            <person name="Molinier V."/>
            <person name="Miyauchi S."/>
            <person name="Poulain J."/>
            <person name="Riccioni C."/>
            <person name="Rubini A."/>
            <person name="Sitrit Y."/>
            <person name="Splivallo R."/>
            <person name="Traeger S."/>
            <person name="Wang M."/>
            <person name="Zifcakova L."/>
            <person name="Wipf D."/>
            <person name="Zambonelli A."/>
            <person name="Paolocci F."/>
            <person name="Nowrousian M."/>
            <person name="Ottonello S."/>
            <person name="Baldrian P."/>
            <person name="Spatafora J.W."/>
            <person name="Henrissat B."/>
            <person name="Nagy L.G."/>
            <person name="Aury J.M."/>
            <person name="Wincker P."/>
            <person name="Grigoriev I.V."/>
            <person name="Bonfante P."/>
            <person name="Martin F.M."/>
        </authorList>
    </citation>
    <scope>NUCLEOTIDE SEQUENCE [LARGE SCALE GENOMIC DNA]</scope>
    <source>
        <strain evidence="2 3">120613-1</strain>
    </source>
</reference>
<organism evidence="2 3">
    <name type="scientific">Choiromyces venosus 120613-1</name>
    <dbReference type="NCBI Taxonomy" id="1336337"/>
    <lineage>
        <taxon>Eukaryota</taxon>
        <taxon>Fungi</taxon>
        <taxon>Dikarya</taxon>
        <taxon>Ascomycota</taxon>
        <taxon>Pezizomycotina</taxon>
        <taxon>Pezizomycetes</taxon>
        <taxon>Pezizales</taxon>
        <taxon>Tuberaceae</taxon>
        <taxon>Choiromyces</taxon>
    </lineage>
</organism>
<accession>A0A3N4K6B5</accession>
<dbReference type="AlphaFoldDB" id="A0A3N4K6B5"/>